<organism evidence="4 5">
    <name type="scientific">Paractinoplanes ferrugineus</name>
    <dbReference type="NCBI Taxonomy" id="113564"/>
    <lineage>
        <taxon>Bacteria</taxon>
        <taxon>Bacillati</taxon>
        <taxon>Actinomycetota</taxon>
        <taxon>Actinomycetes</taxon>
        <taxon>Micromonosporales</taxon>
        <taxon>Micromonosporaceae</taxon>
        <taxon>Paractinoplanes</taxon>
    </lineage>
</organism>
<keyword evidence="5" id="KW-1185">Reference proteome</keyword>
<dbReference type="InterPro" id="IPR036388">
    <property type="entry name" value="WH-like_DNA-bd_sf"/>
</dbReference>
<dbReference type="GO" id="GO:0004016">
    <property type="term" value="F:adenylate cyclase activity"/>
    <property type="evidence" value="ECO:0007669"/>
    <property type="project" value="TreeGrafter"/>
</dbReference>
<dbReference type="PROSITE" id="PS50043">
    <property type="entry name" value="HTH_LUXR_2"/>
    <property type="match status" value="1"/>
</dbReference>
<protein>
    <submittedName>
        <fullName evidence="4">LuxR family transcriptional regulator</fullName>
    </submittedName>
</protein>
<feature type="domain" description="HTH luxR-type" evidence="3">
    <location>
        <begin position="838"/>
        <end position="903"/>
    </location>
</feature>
<dbReference type="Pfam" id="PF13191">
    <property type="entry name" value="AAA_16"/>
    <property type="match status" value="1"/>
</dbReference>
<dbReference type="InterPro" id="IPR016032">
    <property type="entry name" value="Sig_transdc_resp-reg_C-effctor"/>
</dbReference>
<keyword evidence="1" id="KW-0547">Nucleotide-binding</keyword>
<dbReference type="Proteomes" id="UP000598174">
    <property type="component" value="Unassembled WGS sequence"/>
</dbReference>
<dbReference type="GO" id="GO:0006355">
    <property type="term" value="P:regulation of DNA-templated transcription"/>
    <property type="evidence" value="ECO:0007669"/>
    <property type="project" value="InterPro"/>
</dbReference>
<reference evidence="4" key="1">
    <citation type="submission" date="2021-01" db="EMBL/GenBank/DDBJ databases">
        <title>Whole genome shotgun sequence of Actinoplanes ferrugineus NBRC 15555.</title>
        <authorList>
            <person name="Komaki H."/>
            <person name="Tamura T."/>
        </authorList>
    </citation>
    <scope>NUCLEOTIDE SEQUENCE</scope>
    <source>
        <strain evidence="4">NBRC 15555</strain>
    </source>
</reference>
<gene>
    <name evidence="4" type="ORF">Afe05nite_56730</name>
</gene>
<dbReference type="PRINTS" id="PR00038">
    <property type="entry name" value="HTHLUXR"/>
</dbReference>
<accession>A0A919MFI6</accession>
<evidence type="ECO:0000256" key="2">
    <source>
        <dbReference type="ARBA" id="ARBA00022840"/>
    </source>
</evidence>
<name>A0A919MFI6_9ACTN</name>
<dbReference type="SUPFAM" id="SSF52540">
    <property type="entry name" value="P-loop containing nucleoside triphosphate hydrolases"/>
    <property type="match status" value="1"/>
</dbReference>
<evidence type="ECO:0000256" key="1">
    <source>
        <dbReference type="ARBA" id="ARBA00022741"/>
    </source>
</evidence>
<keyword evidence="2" id="KW-0067">ATP-binding</keyword>
<dbReference type="AlphaFoldDB" id="A0A919MFI6"/>
<comment type="caution">
    <text evidence="4">The sequence shown here is derived from an EMBL/GenBank/DDBJ whole genome shotgun (WGS) entry which is preliminary data.</text>
</comment>
<dbReference type="SMART" id="SM00421">
    <property type="entry name" value="HTH_LUXR"/>
    <property type="match status" value="1"/>
</dbReference>
<dbReference type="GO" id="GO:0003677">
    <property type="term" value="F:DNA binding"/>
    <property type="evidence" value="ECO:0007669"/>
    <property type="project" value="InterPro"/>
</dbReference>
<sequence length="911" mass="96893">MLIGRGSQLRRLTAMLEAVRTEGSALVLRGEPGIGRTAILAAARDAAGGLGLRVLHTAGVRGESDMPLAGLHRLLRPLAADAGSLDARHRSLLDHAFGLGELHGEALMQVALATLELLSSVAKRRPLLLIADDVHWLDRESREVIAFVARRAGSDPIVVLGAVREGYGKELGDAGIAALTLPRLSDRDAADLLDAGAPGLAAGTRVLILAEAAGNPLGLIELPSHRTLGALHQGVSGPLPVTRRLAEAFGCHGRTLPASTAALLLLCATDATASTSEILAGGAALTGQPMTLSDLEPAIDAALLRADENGLNFRHPLMRSATYQAAGLQARYAAHTALARVLDVDQDRAIWHRAASAIGPDAFIAQQMDDRARRADGRGAALQAATSLGRAAELTADDHVRSRRLLRAAELAFEVGRADLVSAFVDRTSAITLDAVGRARADNLRPFSFDDPSGERTRVGSLVMLAEAATARGDPDAALELLLGASVRSWWADPGEALRARLTRAAEATPVDRCDVRLLTTLAVADPITHGARVSEHLPRARPATAQEAHLLGIAAHAVTDFATSHQIFRTAVDKLRSDGRFGLLTHVEAARSWSSLLLGDWDVAGTAAEEGLRLGRLTGQPVWSGLALATLAALAGVRGDEQRAQELATEAESVLLPARVSMGLARVQIARGLTELSAGRYEQAHTQLARCLDPQDAAHHDTEQFGAVGFFADSAALTGRQAEARVIVDRLRARVESAGLTGVMAGLDHARPLVATDEDAEAAFVHALRDVVPPSPFDRARCNLFYGMWLRRRRRVVESRGPLREAREAFDRLDAPAWGARTRQELRAAGDADIMRSRAAWAELSSQELQIAQMAAAGLSNRDIGSRLYLSHRTVGSHLYRIFPKLGITSRGQLNGVLPGRSEAVDPEKP</sequence>
<proteinExistence type="predicted"/>
<dbReference type="CDD" id="cd06170">
    <property type="entry name" value="LuxR_C_like"/>
    <property type="match status" value="1"/>
</dbReference>
<dbReference type="InterPro" id="IPR000792">
    <property type="entry name" value="Tscrpt_reg_LuxR_C"/>
</dbReference>
<dbReference type="SUPFAM" id="SSF46894">
    <property type="entry name" value="C-terminal effector domain of the bipartite response regulators"/>
    <property type="match status" value="1"/>
</dbReference>
<dbReference type="RefSeq" id="WP_203820258.1">
    <property type="nucleotide sequence ID" value="NZ_BAAABP010000002.1"/>
</dbReference>
<dbReference type="Gene3D" id="1.10.10.10">
    <property type="entry name" value="Winged helix-like DNA-binding domain superfamily/Winged helix DNA-binding domain"/>
    <property type="match status" value="1"/>
</dbReference>
<dbReference type="PANTHER" id="PTHR16305:SF35">
    <property type="entry name" value="TRANSCRIPTIONAL ACTIVATOR DOMAIN"/>
    <property type="match status" value="1"/>
</dbReference>
<dbReference type="InterPro" id="IPR041664">
    <property type="entry name" value="AAA_16"/>
</dbReference>
<dbReference type="PANTHER" id="PTHR16305">
    <property type="entry name" value="TESTICULAR SOLUBLE ADENYLYL CYCLASE"/>
    <property type="match status" value="1"/>
</dbReference>
<evidence type="ECO:0000259" key="3">
    <source>
        <dbReference type="PROSITE" id="PS50043"/>
    </source>
</evidence>
<dbReference type="Pfam" id="PF00196">
    <property type="entry name" value="GerE"/>
    <property type="match status" value="1"/>
</dbReference>
<dbReference type="InterPro" id="IPR027417">
    <property type="entry name" value="P-loop_NTPase"/>
</dbReference>
<evidence type="ECO:0000313" key="5">
    <source>
        <dbReference type="Proteomes" id="UP000598174"/>
    </source>
</evidence>
<dbReference type="GO" id="GO:0005524">
    <property type="term" value="F:ATP binding"/>
    <property type="evidence" value="ECO:0007669"/>
    <property type="project" value="UniProtKB-KW"/>
</dbReference>
<dbReference type="EMBL" id="BOMM01000050">
    <property type="protein sequence ID" value="GIE13833.1"/>
    <property type="molecule type" value="Genomic_DNA"/>
</dbReference>
<dbReference type="PROSITE" id="PS00622">
    <property type="entry name" value="HTH_LUXR_1"/>
    <property type="match status" value="1"/>
</dbReference>
<dbReference type="GO" id="GO:0005737">
    <property type="term" value="C:cytoplasm"/>
    <property type="evidence" value="ECO:0007669"/>
    <property type="project" value="TreeGrafter"/>
</dbReference>
<evidence type="ECO:0000313" key="4">
    <source>
        <dbReference type="EMBL" id="GIE13833.1"/>
    </source>
</evidence>